<comment type="caution">
    <text evidence="2">The sequence shown here is derived from an EMBL/GenBank/DDBJ whole genome shotgun (WGS) entry which is preliminary data.</text>
</comment>
<dbReference type="Proteomes" id="UP000322499">
    <property type="component" value="Unassembled WGS sequence"/>
</dbReference>
<dbReference type="InterPro" id="IPR007423">
    <property type="entry name" value="Sel_put"/>
</dbReference>
<reference evidence="2 3" key="1">
    <citation type="submission" date="2019-07" db="EMBL/GenBank/DDBJ databases">
        <title>Genomic Encyclopedia of Archaeal and Bacterial Type Strains, Phase II (KMG-II): from individual species to whole genera.</title>
        <authorList>
            <person name="Goeker M."/>
        </authorList>
    </citation>
    <scope>NUCLEOTIDE SEQUENCE [LARGE SCALE GENOMIC DNA]</scope>
    <source>
        <strain evidence="2 3">DSM 46842</strain>
    </source>
</reference>
<dbReference type="RefSeq" id="WP_208092582.1">
    <property type="nucleotide sequence ID" value="NZ_VNHW01000006.1"/>
</dbReference>
<feature type="region of interest" description="Disordered" evidence="1">
    <location>
        <begin position="43"/>
        <end position="70"/>
    </location>
</feature>
<organism evidence="2 3">
    <name type="scientific">Blastococcus xanthinilyticus</name>
    <dbReference type="NCBI Taxonomy" id="1564164"/>
    <lineage>
        <taxon>Bacteria</taxon>
        <taxon>Bacillati</taxon>
        <taxon>Actinomycetota</taxon>
        <taxon>Actinomycetes</taxon>
        <taxon>Geodermatophilales</taxon>
        <taxon>Geodermatophilaceae</taxon>
        <taxon>Blastococcus</taxon>
    </lineage>
</organism>
<protein>
    <submittedName>
        <fullName evidence="2">Uncharacterized protein DUF466</fullName>
    </submittedName>
</protein>
<proteinExistence type="predicted"/>
<accession>A0A5S5CYR3</accession>
<gene>
    <name evidence="2" type="ORF">BD833_10687</name>
</gene>
<evidence type="ECO:0000313" key="2">
    <source>
        <dbReference type="EMBL" id="TYP87499.1"/>
    </source>
</evidence>
<name>A0A5S5CYR3_9ACTN</name>
<dbReference type="Pfam" id="PF04328">
    <property type="entry name" value="Sel_put"/>
    <property type="match status" value="1"/>
</dbReference>
<dbReference type="EMBL" id="VNHW01000006">
    <property type="protein sequence ID" value="TYP87499.1"/>
    <property type="molecule type" value="Genomic_DNA"/>
</dbReference>
<evidence type="ECO:0000313" key="3">
    <source>
        <dbReference type="Proteomes" id="UP000322499"/>
    </source>
</evidence>
<sequence length="70" mass="8180">MTSPIAARGGDAVVRAWRGVVWYLREWSGEARWDRHLAHCTDHGHTPMSRREFERQRMDEVEANPVSRCC</sequence>
<feature type="compositionally biased region" description="Basic and acidic residues" evidence="1">
    <location>
        <begin position="43"/>
        <end position="60"/>
    </location>
</feature>
<dbReference type="AlphaFoldDB" id="A0A5S5CYR3"/>
<keyword evidence="3" id="KW-1185">Reference proteome</keyword>
<evidence type="ECO:0000256" key="1">
    <source>
        <dbReference type="SAM" id="MobiDB-lite"/>
    </source>
</evidence>